<accession>A0ABU1VWK4</accession>
<evidence type="ECO:0000256" key="2">
    <source>
        <dbReference type="ARBA" id="ARBA00023015"/>
    </source>
</evidence>
<dbReference type="Gene3D" id="1.10.10.10">
    <property type="entry name" value="Winged helix-like DNA-binding domain superfamily/Winged helix DNA-binding domain"/>
    <property type="match status" value="1"/>
</dbReference>
<dbReference type="CDD" id="cd06171">
    <property type="entry name" value="Sigma70_r4"/>
    <property type="match status" value="1"/>
</dbReference>
<evidence type="ECO:0000259" key="5">
    <source>
        <dbReference type="Pfam" id="PF04542"/>
    </source>
</evidence>
<comment type="caution">
    <text evidence="7">The sequence shown here is derived from an EMBL/GenBank/DDBJ whole genome shotgun (WGS) entry which is preliminary data.</text>
</comment>
<dbReference type="InterPro" id="IPR036388">
    <property type="entry name" value="WH-like_DNA-bd_sf"/>
</dbReference>
<comment type="similarity">
    <text evidence="1">Belongs to the sigma-70 factor family. ECF subfamily.</text>
</comment>
<dbReference type="SUPFAM" id="SSF88946">
    <property type="entry name" value="Sigma2 domain of RNA polymerase sigma factors"/>
    <property type="match status" value="1"/>
</dbReference>
<dbReference type="Pfam" id="PF08281">
    <property type="entry name" value="Sigma70_r4_2"/>
    <property type="match status" value="1"/>
</dbReference>
<feature type="domain" description="RNA polymerase sigma factor 70 region 4 type 2" evidence="6">
    <location>
        <begin position="98"/>
        <end position="149"/>
    </location>
</feature>
<evidence type="ECO:0000259" key="6">
    <source>
        <dbReference type="Pfam" id="PF08281"/>
    </source>
</evidence>
<proteinExistence type="inferred from homology"/>
<dbReference type="Gene3D" id="1.10.1740.10">
    <property type="match status" value="1"/>
</dbReference>
<evidence type="ECO:0000256" key="1">
    <source>
        <dbReference type="ARBA" id="ARBA00010641"/>
    </source>
</evidence>
<dbReference type="NCBIfam" id="TIGR02937">
    <property type="entry name" value="sigma70-ECF"/>
    <property type="match status" value="1"/>
</dbReference>
<keyword evidence="4" id="KW-0804">Transcription</keyword>
<evidence type="ECO:0000313" key="7">
    <source>
        <dbReference type="EMBL" id="MDR7120082.1"/>
    </source>
</evidence>
<organism evidence="7 8">
    <name type="scientific">Rheinheimera soli</name>
    <dbReference type="NCBI Taxonomy" id="443616"/>
    <lineage>
        <taxon>Bacteria</taxon>
        <taxon>Pseudomonadati</taxon>
        <taxon>Pseudomonadota</taxon>
        <taxon>Gammaproteobacteria</taxon>
        <taxon>Chromatiales</taxon>
        <taxon>Chromatiaceae</taxon>
        <taxon>Rheinheimera</taxon>
    </lineage>
</organism>
<evidence type="ECO:0000313" key="8">
    <source>
        <dbReference type="Proteomes" id="UP001257909"/>
    </source>
</evidence>
<dbReference type="EMBL" id="JAVDWR010000002">
    <property type="protein sequence ID" value="MDR7120082.1"/>
    <property type="molecule type" value="Genomic_DNA"/>
</dbReference>
<dbReference type="PANTHER" id="PTHR43133">
    <property type="entry name" value="RNA POLYMERASE ECF-TYPE SIGMA FACTO"/>
    <property type="match status" value="1"/>
</dbReference>
<evidence type="ECO:0000256" key="3">
    <source>
        <dbReference type="ARBA" id="ARBA00023082"/>
    </source>
</evidence>
<sequence>MKTELKTLLPQLRRFAFSLTGSVQDADDLVQNTVERLLNNPPEPHVTLLHWCFRVCRNVWIDEYRSRKVRQAGANEPELQEASTDGEATMLAQIQLTQVQKAISLLPEEQKEVLSLVAVQGCSYAEAAQILALPAGTIMSRLARARSALVQSVLIAEGSYTL</sequence>
<dbReference type="SUPFAM" id="SSF88659">
    <property type="entry name" value="Sigma3 and sigma4 domains of RNA polymerase sigma factors"/>
    <property type="match status" value="1"/>
</dbReference>
<gene>
    <name evidence="7" type="ORF">J2W69_001011</name>
</gene>
<dbReference type="InterPro" id="IPR013325">
    <property type="entry name" value="RNA_pol_sigma_r2"/>
</dbReference>
<dbReference type="RefSeq" id="WP_310275195.1">
    <property type="nucleotide sequence ID" value="NZ_JAVDWR010000002.1"/>
</dbReference>
<dbReference type="InterPro" id="IPR013249">
    <property type="entry name" value="RNA_pol_sigma70_r4_t2"/>
</dbReference>
<reference evidence="7 8" key="1">
    <citation type="submission" date="2023-07" db="EMBL/GenBank/DDBJ databases">
        <title>Sorghum-associated microbial communities from plants grown in Nebraska, USA.</title>
        <authorList>
            <person name="Schachtman D."/>
        </authorList>
    </citation>
    <scope>NUCLEOTIDE SEQUENCE [LARGE SCALE GENOMIC DNA]</scope>
    <source>
        <strain evidence="7 8">4138</strain>
    </source>
</reference>
<dbReference type="InterPro" id="IPR007627">
    <property type="entry name" value="RNA_pol_sigma70_r2"/>
</dbReference>
<feature type="domain" description="RNA polymerase sigma-70 region 2" evidence="5">
    <location>
        <begin position="7"/>
        <end position="68"/>
    </location>
</feature>
<dbReference type="Pfam" id="PF04542">
    <property type="entry name" value="Sigma70_r2"/>
    <property type="match status" value="1"/>
</dbReference>
<dbReference type="InterPro" id="IPR013324">
    <property type="entry name" value="RNA_pol_sigma_r3/r4-like"/>
</dbReference>
<dbReference type="InterPro" id="IPR014284">
    <property type="entry name" value="RNA_pol_sigma-70_dom"/>
</dbReference>
<name>A0ABU1VWK4_9GAMM</name>
<dbReference type="Proteomes" id="UP001257909">
    <property type="component" value="Unassembled WGS sequence"/>
</dbReference>
<keyword evidence="8" id="KW-1185">Reference proteome</keyword>
<keyword evidence="3" id="KW-0731">Sigma factor</keyword>
<evidence type="ECO:0000256" key="4">
    <source>
        <dbReference type="ARBA" id="ARBA00023163"/>
    </source>
</evidence>
<keyword evidence="2" id="KW-0805">Transcription regulation</keyword>
<dbReference type="PANTHER" id="PTHR43133:SF25">
    <property type="entry name" value="RNA POLYMERASE SIGMA FACTOR RFAY-RELATED"/>
    <property type="match status" value="1"/>
</dbReference>
<dbReference type="InterPro" id="IPR039425">
    <property type="entry name" value="RNA_pol_sigma-70-like"/>
</dbReference>
<protein>
    <submittedName>
        <fullName evidence="7">RNA polymerase sigma-70 factor (ECF subfamily)</fullName>
    </submittedName>
</protein>